<dbReference type="SMART" id="SM00186">
    <property type="entry name" value="FBG"/>
    <property type="match status" value="1"/>
</dbReference>
<gene>
    <name evidence="3" type="ORF">PoB_005916900</name>
</gene>
<accession>A0AAV4CMM3</accession>
<dbReference type="Proteomes" id="UP000735302">
    <property type="component" value="Unassembled WGS sequence"/>
</dbReference>
<dbReference type="PANTHER" id="PTHR19143">
    <property type="entry name" value="FIBRINOGEN/TENASCIN/ANGIOPOEITIN"/>
    <property type="match status" value="1"/>
</dbReference>
<dbReference type="InterPro" id="IPR050373">
    <property type="entry name" value="Fibrinogen_C-term_domain"/>
</dbReference>
<evidence type="ECO:0000313" key="3">
    <source>
        <dbReference type="EMBL" id="GFO32664.1"/>
    </source>
</evidence>
<dbReference type="GO" id="GO:0005615">
    <property type="term" value="C:extracellular space"/>
    <property type="evidence" value="ECO:0007669"/>
    <property type="project" value="TreeGrafter"/>
</dbReference>
<protein>
    <submittedName>
        <fullName evidence="3">Ficolin-1</fullName>
    </submittedName>
</protein>
<proteinExistence type="predicted"/>
<sequence>MGRLMSQALLFVAMMILNIFAETKDVAESLSDLEKKLAEIVATLNKTDEKHAQLRGQQDLRRTTGDVDFYRDWTSYREGFGSLTGDFWMGNEALYNLTDKDPYELRIDVRMKGGQEVFARYPNFRIEDESNKYRLQIGSYTGTAGDGLKVHNKMFFTTFDRDNDEASGSSCAVIHHGGWWYKNCHHAELNIEWAVTETKTYGWYDGSAHRPVSFSEMKMRRIQLV</sequence>
<dbReference type="InterPro" id="IPR014716">
    <property type="entry name" value="Fibrinogen_a/b/g_C_1"/>
</dbReference>
<feature type="domain" description="Fibrinogen C-terminal" evidence="2">
    <location>
        <begin position="61"/>
        <end position="223"/>
    </location>
</feature>
<evidence type="ECO:0000313" key="4">
    <source>
        <dbReference type="Proteomes" id="UP000735302"/>
    </source>
</evidence>
<dbReference type="SUPFAM" id="SSF56496">
    <property type="entry name" value="Fibrinogen C-terminal domain-like"/>
    <property type="match status" value="1"/>
</dbReference>
<dbReference type="EMBL" id="BLXT01006662">
    <property type="protein sequence ID" value="GFO32664.1"/>
    <property type="molecule type" value="Genomic_DNA"/>
</dbReference>
<dbReference type="Gene3D" id="3.90.215.10">
    <property type="entry name" value="Gamma Fibrinogen, chain A, domain 1"/>
    <property type="match status" value="1"/>
</dbReference>
<keyword evidence="4" id="KW-1185">Reference proteome</keyword>
<feature type="chain" id="PRO_5043943581" evidence="1">
    <location>
        <begin position="22"/>
        <end position="225"/>
    </location>
</feature>
<keyword evidence="1" id="KW-0732">Signal</keyword>
<dbReference type="InterPro" id="IPR036056">
    <property type="entry name" value="Fibrinogen-like_C"/>
</dbReference>
<dbReference type="PROSITE" id="PS51406">
    <property type="entry name" value="FIBRINOGEN_C_2"/>
    <property type="match status" value="1"/>
</dbReference>
<dbReference type="CDD" id="cd00087">
    <property type="entry name" value="FReD"/>
    <property type="match status" value="1"/>
</dbReference>
<evidence type="ECO:0000259" key="2">
    <source>
        <dbReference type="PROSITE" id="PS51406"/>
    </source>
</evidence>
<feature type="signal peptide" evidence="1">
    <location>
        <begin position="1"/>
        <end position="21"/>
    </location>
</feature>
<dbReference type="Pfam" id="PF00147">
    <property type="entry name" value="Fibrinogen_C"/>
    <property type="match status" value="1"/>
</dbReference>
<organism evidence="3 4">
    <name type="scientific">Plakobranchus ocellatus</name>
    <dbReference type="NCBI Taxonomy" id="259542"/>
    <lineage>
        <taxon>Eukaryota</taxon>
        <taxon>Metazoa</taxon>
        <taxon>Spiralia</taxon>
        <taxon>Lophotrochozoa</taxon>
        <taxon>Mollusca</taxon>
        <taxon>Gastropoda</taxon>
        <taxon>Heterobranchia</taxon>
        <taxon>Euthyneura</taxon>
        <taxon>Panpulmonata</taxon>
        <taxon>Sacoglossa</taxon>
        <taxon>Placobranchoidea</taxon>
        <taxon>Plakobranchidae</taxon>
        <taxon>Plakobranchus</taxon>
    </lineage>
</organism>
<comment type="caution">
    <text evidence="3">The sequence shown here is derived from an EMBL/GenBank/DDBJ whole genome shotgun (WGS) entry which is preliminary data.</text>
</comment>
<dbReference type="AlphaFoldDB" id="A0AAV4CMM3"/>
<name>A0AAV4CMM3_9GAST</name>
<evidence type="ECO:0000256" key="1">
    <source>
        <dbReference type="SAM" id="SignalP"/>
    </source>
</evidence>
<dbReference type="InterPro" id="IPR002181">
    <property type="entry name" value="Fibrinogen_a/b/g_C_dom"/>
</dbReference>
<reference evidence="3 4" key="1">
    <citation type="journal article" date="2021" name="Elife">
        <title>Chloroplast acquisition without the gene transfer in kleptoplastic sea slugs, Plakobranchus ocellatus.</title>
        <authorList>
            <person name="Maeda T."/>
            <person name="Takahashi S."/>
            <person name="Yoshida T."/>
            <person name="Shimamura S."/>
            <person name="Takaki Y."/>
            <person name="Nagai Y."/>
            <person name="Toyoda A."/>
            <person name="Suzuki Y."/>
            <person name="Arimoto A."/>
            <person name="Ishii H."/>
            <person name="Satoh N."/>
            <person name="Nishiyama T."/>
            <person name="Hasebe M."/>
            <person name="Maruyama T."/>
            <person name="Minagawa J."/>
            <person name="Obokata J."/>
            <person name="Shigenobu S."/>
        </authorList>
    </citation>
    <scope>NUCLEOTIDE SEQUENCE [LARGE SCALE GENOMIC DNA]</scope>
</reference>